<dbReference type="RefSeq" id="WP_025496638.1">
    <property type="nucleotide sequence ID" value="NZ_CABVQC010000076.1"/>
</dbReference>
<sequence>MLFNRKEKPVDALMAGNAGPVTAYDKAKREFFEIIGTSQANAARWFIIAVVMGLGLVVMAADFYRLLPLKTIVPWMVQPQADGAIANGGAVAAVQFTPNRNMRSYFLRHWAEKALTIDQYTSQKDLKAAQALCRGAAVGEFAQMMRDDNPFGKLALNAQYTRVVHVKSVDPGENGVGFIFLTTVAGGGTGDPDTKQYRITVHYAISAPKSEEDIASNPVGLYITHFARVEDF</sequence>
<dbReference type="GeneID" id="99664742"/>
<dbReference type="OrthoDB" id="9154451at2"/>
<evidence type="ECO:0000256" key="5">
    <source>
        <dbReference type="SAM" id="Phobius"/>
    </source>
</evidence>
<dbReference type="SUPFAM" id="SSF54427">
    <property type="entry name" value="NTF2-like"/>
    <property type="match status" value="1"/>
</dbReference>
<evidence type="ECO:0000313" key="10">
    <source>
        <dbReference type="Proteomes" id="UP000494261"/>
    </source>
</evidence>
<dbReference type="Gene3D" id="3.10.450.230">
    <property type="entry name" value="VirB8 protein"/>
    <property type="match status" value="1"/>
</dbReference>
<evidence type="ECO:0000313" key="7">
    <source>
        <dbReference type="EMBL" id="OXI31963.1"/>
    </source>
</evidence>
<dbReference type="AlphaFoldDB" id="A0A228HP59"/>
<reference evidence="8 10" key="4">
    <citation type="submission" date="2019-09" db="EMBL/GenBank/DDBJ databases">
        <authorList>
            <person name="Depoorter E."/>
        </authorList>
    </citation>
    <scope>NUCLEOTIDE SEQUENCE [LARGE SCALE GENOMIC DNA]</scope>
    <source>
        <strain evidence="8">LMG 13014</strain>
    </source>
</reference>
<dbReference type="Pfam" id="PF04335">
    <property type="entry name" value="VirB8"/>
    <property type="match status" value="1"/>
</dbReference>
<accession>A0A228HP59</accession>
<dbReference type="InterPro" id="IPR032710">
    <property type="entry name" value="NTF2-like_dom_sf"/>
</dbReference>
<evidence type="ECO:0000256" key="3">
    <source>
        <dbReference type="ARBA" id="ARBA00022989"/>
    </source>
</evidence>
<evidence type="ECO:0000313" key="8">
    <source>
        <dbReference type="EMBL" id="VWC44087.1"/>
    </source>
</evidence>
<gene>
    <name evidence="8" type="primary">virB8</name>
    <name evidence="8" type="ORF">BLA13014_07125</name>
    <name evidence="7" type="ORF">CFB84_41310</name>
</gene>
<dbReference type="Proteomes" id="UP000214600">
    <property type="component" value="Unassembled WGS sequence"/>
</dbReference>
<feature type="domain" description="Bacterial virulence protein VirB8" evidence="6">
    <location>
        <begin position="27"/>
        <end position="229"/>
    </location>
</feature>
<evidence type="ECO:0000313" key="9">
    <source>
        <dbReference type="Proteomes" id="UP000214600"/>
    </source>
</evidence>
<protein>
    <submittedName>
        <fullName evidence="7">Conjugal transfer protein TrbF</fullName>
    </submittedName>
    <submittedName>
        <fullName evidence="8">Type IV secretion system protein virB8</fullName>
    </submittedName>
</protein>
<dbReference type="EMBL" id="CABVQC010000076">
    <property type="protein sequence ID" value="VWC44087.1"/>
    <property type="molecule type" value="Genomic_DNA"/>
</dbReference>
<keyword evidence="4 5" id="KW-0472">Membrane</keyword>
<dbReference type="Proteomes" id="UP000494261">
    <property type="component" value="Unassembled WGS sequence"/>
</dbReference>
<reference evidence="7 9" key="3">
    <citation type="submission" date="2017-08" db="EMBL/GenBank/DDBJ databases">
        <title>WGS of novel Burkholderia cepaca complex species.</title>
        <authorList>
            <person name="Lipuma J."/>
            <person name="Spilker T."/>
        </authorList>
    </citation>
    <scope>NUCLEOTIDE SEQUENCE [LARGE SCALE GENOMIC DNA]</scope>
    <source>
        <strain evidence="7 9">AU17325</strain>
    </source>
</reference>
<organism evidence="7 9">
    <name type="scientific">Burkholderia aenigmatica</name>
    <dbReference type="NCBI Taxonomy" id="2015348"/>
    <lineage>
        <taxon>Bacteria</taxon>
        <taxon>Pseudomonadati</taxon>
        <taxon>Pseudomonadota</taxon>
        <taxon>Betaproteobacteria</taxon>
        <taxon>Burkholderiales</taxon>
        <taxon>Burkholderiaceae</taxon>
        <taxon>Burkholderia</taxon>
        <taxon>Burkholderia cepacia complex</taxon>
    </lineage>
</organism>
<proteinExistence type="predicted"/>
<dbReference type="CDD" id="cd16425">
    <property type="entry name" value="TrbF"/>
    <property type="match status" value="1"/>
</dbReference>
<name>A0A228HP59_9BURK</name>
<reference evidence="7" key="2">
    <citation type="submission" date="2017-06" db="EMBL/GenBank/DDBJ databases">
        <authorList>
            <person name="Kim H.J."/>
            <person name="Triplett B.A."/>
        </authorList>
    </citation>
    <scope>NUCLEOTIDE SEQUENCE [LARGE SCALE GENOMIC DNA]</scope>
    <source>
        <strain evidence="7">AU17325</strain>
    </source>
</reference>
<comment type="subcellular location">
    <subcellularLocation>
        <location evidence="1">Membrane</location>
        <topology evidence="1">Single-pass membrane protein</topology>
    </subcellularLocation>
</comment>
<evidence type="ECO:0000256" key="2">
    <source>
        <dbReference type="ARBA" id="ARBA00022692"/>
    </source>
</evidence>
<evidence type="ECO:0000256" key="4">
    <source>
        <dbReference type="ARBA" id="ARBA00023136"/>
    </source>
</evidence>
<reference evidence="9" key="1">
    <citation type="submission" date="2017-06" db="EMBL/GenBank/DDBJ databases">
        <authorList>
            <person name="LiPuma J."/>
            <person name="Spilker T."/>
        </authorList>
    </citation>
    <scope>NUCLEOTIDE SEQUENCE [LARGE SCALE GENOMIC DNA]</scope>
    <source>
        <strain evidence="9">AU17325</strain>
    </source>
</reference>
<feature type="transmembrane region" description="Helical" evidence="5">
    <location>
        <begin position="45"/>
        <end position="67"/>
    </location>
</feature>
<keyword evidence="3 5" id="KW-1133">Transmembrane helix</keyword>
<dbReference type="InterPro" id="IPR007430">
    <property type="entry name" value="VirB8"/>
</dbReference>
<dbReference type="InterPro" id="IPR035658">
    <property type="entry name" value="TrbF"/>
</dbReference>
<dbReference type="EMBL" id="NKFA01000041">
    <property type="protein sequence ID" value="OXI31963.1"/>
    <property type="molecule type" value="Genomic_DNA"/>
</dbReference>
<accession>A0A6P2S711</accession>
<dbReference type="GO" id="GO:0016020">
    <property type="term" value="C:membrane"/>
    <property type="evidence" value="ECO:0007669"/>
    <property type="project" value="UniProtKB-SubCell"/>
</dbReference>
<evidence type="ECO:0000259" key="6">
    <source>
        <dbReference type="Pfam" id="PF04335"/>
    </source>
</evidence>
<keyword evidence="2 5" id="KW-0812">Transmembrane</keyword>
<evidence type="ECO:0000256" key="1">
    <source>
        <dbReference type="ARBA" id="ARBA00004167"/>
    </source>
</evidence>